<dbReference type="Pfam" id="PF25559">
    <property type="entry name" value="DUF7931"/>
    <property type="match status" value="1"/>
</dbReference>
<reference evidence="4 5" key="1">
    <citation type="submission" date="2015-05" db="EMBL/GenBank/DDBJ databases">
        <title>Genome sequencing and analysis of members of genus Stenotrophomonas.</title>
        <authorList>
            <person name="Patil P.P."/>
            <person name="Midha S."/>
            <person name="Patil P.B."/>
        </authorList>
    </citation>
    <scope>NUCLEOTIDE SEQUENCE [LARGE SCALE GENOMIC DNA]</scope>
    <source>
        <strain evidence="4 5">DSM 24757</strain>
    </source>
</reference>
<evidence type="ECO:0000256" key="2">
    <source>
        <dbReference type="ARBA" id="ARBA00023315"/>
    </source>
</evidence>
<dbReference type="PROSITE" id="PS51186">
    <property type="entry name" value="GNAT"/>
    <property type="match status" value="1"/>
</dbReference>
<keyword evidence="1" id="KW-0808">Transferase</keyword>
<dbReference type="PANTHER" id="PTHR43877">
    <property type="entry name" value="AMINOALKYLPHOSPHONATE N-ACETYLTRANSFERASE-RELATED-RELATED"/>
    <property type="match status" value="1"/>
</dbReference>
<comment type="caution">
    <text evidence="4">The sequence shown here is derived from an EMBL/GenBank/DDBJ whole genome shotgun (WGS) entry which is preliminary data.</text>
</comment>
<dbReference type="AlphaFoldDB" id="A0A0R0D278"/>
<keyword evidence="2" id="KW-0012">Acyltransferase</keyword>
<proteinExistence type="predicted"/>
<dbReference type="InterPro" id="IPR050832">
    <property type="entry name" value="Bact_Acetyltransf"/>
</dbReference>
<dbReference type="InterPro" id="IPR057691">
    <property type="entry name" value="DUF7931"/>
</dbReference>
<evidence type="ECO:0000259" key="3">
    <source>
        <dbReference type="PROSITE" id="PS51186"/>
    </source>
</evidence>
<dbReference type="SUPFAM" id="SSF55729">
    <property type="entry name" value="Acyl-CoA N-acyltransferases (Nat)"/>
    <property type="match status" value="1"/>
</dbReference>
<dbReference type="Pfam" id="PF00583">
    <property type="entry name" value="Acetyltransf_1"/>
    <property type="match status" value="1"/>
</dbReference>
<evidence type="ECO:0000256" key="1">
    <source>
        <dbReference type="ARBA" id="ARBA00022679"/>
    </source>
</evidence>
<feature type="domain" description="N-acetyltransferase" evidence="3">
    <location>
        <begin position="5"/>
        <end position="148"/>
    </location>
</feature>
<dbReference type="Proteomes" id="UP000050956">
    <property type="component" value="Unassembled WGS sequence"/>
</dbReference>
<dbReference type="PATRIC" id="fig|336566.3.peg.1426"/>
<dbReference type="InterPro" id="IPR016181">
    <property type="entry name" value="Acyl_CoA_acyltransferase"/>
</dbReference>
<dbReference type="CDD" id="cd04301">
    <property type="entry name" value="NAT_SF"/>
    <property type="match status" value="1"/>
</dbReference>
<dbReference type="InterPro" id="IPR000182">
    <property type="entry name" value="GNAT_dom"/>
</dbReference>
<evidence type="ECO:0000313" key="5">
    <source>
        <dbReference type="Proteomes" id="UP000050956"/>
    </source>
</evidence>
<gene>
    <name evidence="4" type="ORF">ABB30_10040</name>
</gene>
<keyword evidence="5" id="KW-1185">Reference proteome</keyword>
<dbReference type="EMBL" id="LDJM01000025">
    <property type="protein sequence ID" value="KRG76153.1"/>
    <property type="molecule type" value="Genomic_DNA"/>
</dbReference>
<protein>
    <recommendedName>
        <fullName evidence="3">N-acetyltransferase domain-containing protein</fullName>
    </recommendedName>
</protein>
<sequence>MHTAVTVQAVDYPSQSAALHAIRQRVFVHGQGIDPALERDSADAGAVHVLAMAADGQWVGTGRLVIDAAGEHGRIGRMAVLPDWRGQGVGAAMLQWLEQQARQRGVSRLQLHAQLPALALYLRAGWLPCGPEFVEASLPHLPLHKRLDGAMAVGGELAAQAALACIISTTGRQLRLLAPLLDPGLLDAPLVLDSLRALAARRQPVQVQILVDDPTAIVRCGGAALALLQRRPSVFSIRQRSLDHTTSANALAVNDRGYWLQRPSAASPDGQAGLPWRPSTQRVLQAFEQDWSCAADCPELRPLRL</sequence>
<dbReference type="RefSeq" id="WP_161808850.1">
    <property type="nucleotide sequence ID" value="NZ_LDJM01000025.1"/>
</dbReference>
<name>A0A0R0D278_9GAMM</name>
<evidence type="ECO:0000313" key="4">
    <source>
        <dbReference type="EMBL" id="KRG76153.1"/>
    </source>
</evidence>
<dbReference type="STRING" id="336566.ABB30_10040"/>
<dbReference type="GO" id="GO:0016747">
    <property type="term" value="F:acyltransferase activity, transferring groups other than amino-acyl groups"/>
    <property type="evidence" value="ECO:0007669"/>
    <property type="project" value="InterPro"/>
</dbReference>
<dbReference type="Gene3D" id="3.40.630.30">
    <property type="match status" value="1"/>
</dbReference>
<accession>A0A0R0D278</accession>
<organism evidence="4 5">
    <name type="scientific">Stenotrophomonas ginsengisoli</name>
    <dbReference type="NCBI Taxonomy" id="336566"/>
    <lineage>
        <taxon>Bacteria</taxon>
        <taxon>Pseudomonadati</taxon>
        <taxon>Pseudomonadota</taxon>
        <taxon>Gammaproteobacteria</taxon>
        <taxon>Lysobacterales</taxon>
        <taxon>Lysobacteraceae</taxon>
        <taxon>Stenotrophomonas</taxon>
    </lineage>
</organism>